<evidence type="ECO:0000313" key="2">
    <source>
        <dbReference type="Proteomes" id="UP000630718"/>
    </source>
</evidence>
<protein>
    <recommendedName>
        <fullName evidence="3">DUF1963 domain-containing protein</fullName>
    </recommendedName>
</protein>
<accession>A0A919A0T7</accession>
<comment type="caution">
    <text evidence="1">The sequence shown here is derived from an EMBL/GenBank/DDBJ whole genome shotgun (WGS) entry which is preliminary data.</text>
</comment>
<dbReference type="InterPro" id="IPR015315">
    <property type="entry name" value="DUF1963"/>
</dbReference>
<sequence length="246" mass="26517">MVEDWNEWNAERVRRFRAEAAARGLPESEVEAWVRALVPGTFFAEGGDGPAVVRLGGFPGLPEGVPAQEYPLVASVDCALLPGGAGLPASGHLLFFGEPSLDFRGPAGGSVVHVPAGAATAVRKVDSVYGPFVEQELRTVWRHLSPLDGESYAESRWAEPDDEQYELGEELGDAWTAVGGSWPTWTFALGGPPVVLNDDPLSAPEDGGDWTVLAAWRREEGVATWLIRREDLAAGRFDRVYACADM</sequence>
<gene>
    <name evidence="1" type="ORF">GCM10018772_00770</name>
</gene>
<dbReference type="SUPFAM" id="SSF103032">
    <property type="entry name" value="Hypothetical protein YwqG"/>
    <property type="match status" value="1"/>
</dbReference>
<keyword evidence="2" id="KW-1185">Reference proteome</keyword>
<proteinExistence type="predicted"/>
<dbReference type="AlphaFoldDB" id="A0A919A0T7"/>
<reference evidence="1" key="1">
    <citation type="journal article" date="2014" name="Int. J. Syst. Evol. Microbiol.">
        <title>Complete genome sequence of Corynebacterium casei LMG S-19264T (=DSM 44701T), isolated from a smear-ripened cheese.</title>
        <authorList>
            <consortium name="US DOE Joint Genome Institute (JGI-PGF)"/>
            <person name="Walter F."/>
            <person name="Albersmeier A."/>
            <person name="Kalinowski J."/>
            <person name="Ruckert C."/>
        </authorList>
    </citation>
    <scope>NUCLEOTIDE SEQUENCE</scope>
    <source>
        <strain evidence="1">JCM 4477</strain>
    </source>
</reference>
<organism evidence="1 2">
    <name type="scientific">Streptomyces fumanus</name>
    <dbReference type="NCBI Taxonomy" id="67302"/>
    <lineage>
        <taxon>Bacteria</taxon>
        <taxon>Bacillati</taxon>
        <taxon>Actinomycetota</taxon>
        <taxon>Actinomycetes</taxon>
        <taxon>Kitasatosporales</taxon>
        <taxon>Streptomycetaceae</taxon>
        <taxon>Streptomyces</taxon>
    </lineage>
</organism>
<dbReference type="Pfam" id="PF09234">
    <property type="entry name" value="DUF1963"/>
    <property type="match status" value="1"/>
</dbReference>
<dbReference type="InterPro" id="IPR035948">
    <property type="entry name" value="YwqG-like_sf"/>
</dbReference>
<reference evidence="1" key="2">
    <citation type="submission" date="2020-09" db="EMBL/GenBank/DDBJ databases">
        <authorList>
            <person name="Sun Q."/>
            <person name="Ohkuma M."/>
        </authorList>
    </citation>
    <scope>NUCLEOTIDE SEQUENCE</scope>
    <source>
        <strain evidence="1">JCM 4477</strain>
    </source>
</reference>
<dbReference type="RefSeq" id="WP_190202031.1">
    <property type="nucleotide sequence ID" value="NZ_BNBI01000001.1"/>
</dbReference>
<name>A0A919A0T7_9ACTN</name>
<dbReference type="Proteomes" id="UP000630718">
    <property type="component" value="Unassembled WGS sequence"/>
</dbReference>
<evidence type="ECO:0008006" key="3">
    <source>
        <dbReference type="Google" id="ProtNLM"/>
    </source>
</evidence>
<dbReference type="EMBL" id="BNBI01000001">
    <property type="protein sequence ID" value="GHE82487.1"/>
    <property type="molecule type" value="Genomic_DNA"/>
</dbReference>
<dbReference type="Gene3D" id="2.30.320.10">
    <property type="entry name" value="YwqG-like"/>
    <property type="match status" value="1"/>
</dbReference>
<evidence type="ECO:0000313" key="1">
    <source>
        <dbReference type="EMBL" id="GHE82487.1"/>
    </source>
</evidence>